<proteinExistence type="predicted"/>
<keyword evidence="3" id="KW-1185">Reference proteome</keyword>
<reference evidence="2 3" key="1">
    <citation type="submission" date="2024-02" db="EMBL/GenBank/DDBJ databases">
        <authorList>
            <person name="Chen Y."/>
            <person name="Shah S."/>
            <person name="Dougan E. K."/>
            <person name="Thang M."/>
            <person name="Chan C."/>
        </authorList>
    </citation>
    <scope>NUCLEOTIDE SEQUENCE [LARGE SCALE GENOMIC DNA]</scope>
</reference>
<feature type="region of interest" description="Disordered" evidence="1">
    <location>
        <begin position="245"/>
        <end position="265"/>
    </location>
</feature>
<accession>A0ABP0ID64</accession>
<sequence length="265" mass="29917">LLVGGMSTELEEICQSYQPCVIEPCSYLVAFSGVLTLRFRGFPPQLIRLKEQVRDSYGGLAKEGPGSLWPKSTLGALADGKRLDREALKVLQQLCAEGEKRLQSLALKLPIDVLSLVFYECRSLERRLMTSPLPLAKDGVRDTAPPVEEDLRRSLRTQEETLEDGYWEKAAGDGNREPHYRSPNLGSTLVWDFGKLEIEPVRKLLEELKAFREEVTKALPGYYLFFDETALHVCFHCENEAAQLDESENEPLRKLETVPKCSEEG</sequence>
<evidence type="ECO:0000313" key="2">
    <source>
        <dbReference type="EMBL" id="CAK8999234.1"/>
    </source>
</evidence>
<organism evidence="2 3">
    <name type="scientific">Durusdinium trenchii</name>
    <dbReference type="NCBI Taxonomy" id="1381693"/>
    <lineage>
        <taxon>Eukaryota</taxon>
        <taxon>Sar</taxon>
        <taxon>Alveolata</taxon>
        <taxon>Dinophyceae</taxon>
        <taxon>Suessiales</taxon>
        <taxon>Symbiodiniaceae</taxon>
        <taxon>Durusdinium</taxon>
    </lineage>
</organism>
<gene>
    <name evidence="2" type="ORF">SCF082_LOCUS5971</name>
</gene>
<dbReference type="Proteomes" id="UP001642464">
    <property type="component" value="Unassembled WGS sequence"/>
</dbReference>
<dbReference type="EMBL" id="CAXAMM010003291">
    <property type="protein sequence ID" value="CAK8999234.1"/>
    <property type="molecule type" value="Genomic_DNA"/>
</dbReference>
<protein>
    <submittedName>
        <fullName evidence="2">Uncharacterized protein</fullName>
    </submittedName>
</protein>
<feature type="non-terminal residue" evidence="2">
    <location>
        <position position="1"/>
    </location>
</feature>
<evidence type="ECO:0000256" key="1">
    <source>
        <dbReference type="SAM" id="MobiDB-lite"/>
    </source>
</evidence>
<evidence type="ECO:0000313" key="3">
    <source>
        <dbReference type="Proteomes" id="UP001642464"/>
    </source>
</evidence>
<feature type="compositionally biased region" description="Basic and acidic residues" evidence="1">
    <location>
        <begin position="250"/>
        <end position="265"/>
    </location>
</feature>
<name>A0ABP0ID64_9DINO</name>
<comment type="caution">
    <text evidence="2">The sequence shown here is derived from an EMBL/GenBank/DDBJ whole genome shotgun (WGS) entry which is preliminary data.</text>
</comment>